<comment type="caution">
    <text evidence="1">The sequence shown here is derived from an EMBL/GenBank/DDBJ whole genome shotgun (WGS) entry which is preliminary data.</text>
</comment>
<name>A0ABR9WCN6_9BACT</name>
<keyword evidence="2" id="KW-1185">Reference proteome</keyword>
<reference evidence="2" key="1">
    <citation type="submission" date="2023-07" db="EMBL/GenBank/DDBJ databases">
        <title>Dyadobacter sp. nov 'subterranea' isolated from contaminted grondwater.</title>
        <authorList>
            <person name="Szabo I."/>
            <person name="Al-Omari J."/>
            <person name="Szerdahelyi S.G."/>
            <person name="Rado J."/>
        </authorList>
    </citation>
    <scope>NUCLEOTIDE SEQUENCE [LARGE SCALE GENOMIC DNA]</scope>
    <source>
        <strain evidence="2">UP-52</strain>
    </source>
</reference>
<evidence type="ECO:0008006" key="3">
    <source>
        <dbReference type="Google" id="ProtNLM"/>
    </source>
</evidence>
<accession>A0ABR9WCN6</accession>
<sequence length="561" mass="63790">MKFLFLPLLIAFTAPVFSKNFDDKKKEKANSAPRILNIVNFIRQSEPRDEAITETVLLETTHLEMQLLAKYKLPGTWLIQYDALINPRYQKMLKEEIGADSEVGAWWEITQPHVEAAGLKWRGRYSWDWHANVGFATGYSPEEREKLVDVYMAKFKSIFGKYPTAVGSWFIDSHSLAYMYDKYHIVASSNCKDQIGTDGYTLWGGYWNQAYYPSRLNAYMPAQTTAGQIGVPIFRMLGSDSIYQYDSGLGDGSSGVESLEPVYPRSGANRKWVEWFLKSMAEEPCLSFGYTQAGQENSFTWANIKKAFEMQIPIIDSLKNAGKINVETLSESGRWFKNKFPLTPATAVTSLADYREEGNKTVWYDSRFYRANLLWQGEKFRFRDIHLFDEKFESTYLRKAGTSTQCIYKTLPILDGYSWSTKTNLAGLRIVKIGADGKAVEIPCGNPVVTEKAANVLQVVCTAPSGEKFQIVFYEDRFEVDCDTKNKNFKWALEFKSAPGIELPFKMISANLIQATSNNNFAYSIVAKTGSFKKGASSDSYVFRIQPINNQLVINCNNKER</sequence>
<dbReference type="Proteomes" id="UP000634134">
    <property type="component" value="Unassembled WGS sequence"/>
</dbReference>
<dbReference type="Gene3D" id="3.20.20.510">
    <property type="entry name" value="Uncharacterised protein PF12979, DUF3863"/>
    <property type="match status" value="1"/>
</dbReference>
<dbReference type="EMBL" id="JACYGY010000001">
    <property type="protein sequence ID" value="MBE9463237.1"/>
    <property type="molecule type" value="Genomic_DNA"/>
</dbReference>
<evidence type="ECO:0000313" key="2">
    <source>
        <dbReference type="Proteomes" id="UP000634134"/>
    </source>
</evidence>
<protein>
    <recommendedName>
        <fullName evidence="3">DUF4832 domain-containing protein</fullName>
    </recommendedName>
</protein>
<evidence type="ECO:0000313" key="1">
    <source>
        <dbReference type="EMBL" id="MBE9463237.1"/>
    </source>
</evidence>
<proteinExistence type="predicted"/>
<gene>
    <name evidence="1" type="ORF">IEE83_15215</name>
</gene>
<organism evidence="1 2">
    <name type="scientific">Dyadobacter subterraneus</name>
    <dbReference type="NCBI Taxonomy" id="2773304"/>
    <lineage>
        <taxon>Bacteria</taxon>
        <taxon>Pseudomonadati</taxon>
        <taxon>Bacteroidota</taxon>
        <taxon>Cytophagia</taxon>
        <taxon>Cytophagales</taxon>
        <taxon>Spirosomataceae</taxon>
        <taxon>Dyadobacter</taxon>
    </lineage>
</organism>